<accession>A0A8H6S1M3</accession>
<comment type="caution">
    <text evidence="2">The sequence shown here is derived from an EMBL/GenBank/DDBJ whole genome shotgun (WGS) entry which is preliminary data.</text>
</comment>
<gene>
    <name evidence="2" type="ORF">MIND_01333600</name>
</gene>
<dbReference type="EMBL" id="JACAZF010000015">
    <property type="protein sequence ID" value="KAF7290202.1"/>
    <property type="molecule type" value="Genomic_DNA"/>
</dbReference>
<feature type="signal peptide" evidence="1">
    <location>
        <begin position="1"/>
        <end position="22"/>
    </location>
</feature>
<organism evidence="2 3">
    <name type="scientific">Mycena indigotica</name>
    <dbReference type="NCBI Taxonomy" id="2126181"/>
    <lineage>
        <taxon>Eukaryota</taxon>
        <taxon>Fungi</taxon>
        <taxon>Dikarya</taxon>
        <taxon>Basidiomycota</taxon>
        <taxon>Agaricomycotina</taxon>
        <taxon>Agaricomycetes</taxon>
        <taxon>Agaricomycetidae</taxon>
        <taxon>Agaricales</taxon>
        <taxon>Marasmiineae</taxon>
        <taxon>Mycenaceae</taxon>
        <taxon>Mycena</taxon>
    </lineage>
</organism>
<evidence type="ECO:0000256" key="1">
    <source>
        <dbReference type="SAM" id="SignalP"/>
    </source>
</evidence>
<proteinExistence type="predicted"/>
<protein>
    <submittedName>
        <fullName evidence="2">Uncharacterized protein</fullName>
    </submittedName>
</protein>
<name>A0A8H6S1M3_9AGAR</name>
<dbReference type="OrthoDB" id="2928732at2759"/>
<dbReference type="Proteomes" id="UP000636479">
    <property type="component" value="Unassembled WGS sequence"/>
</dbReference>
<dbReference type="GeneID" id="59352300"/>
<dbReference type="AlphaFoldDB" id="A0A8H6S1M3"/>
<sequence length="115" mass="12236">MHFSLTTALSALFLASSAYGVAQIHWHIGADCTGELLGTHHSILPGDCLSFDQGRSARSVSWEEFYGEEKIQGLRLFQSGGANDGCAGDFQLESNSTSGCVTAPPGVNWQSVKLT</sequence>
<evidence type="ECO:0000313" key="3">
    <source>
        <dbReference type="Proteomes" id="UP000636479"/>
    </source>
</evidence>
<keyword evidence="3" id="KW-1185">Reference proteome</keyword>
<evidence type="ECO:0000313" key="2">
    <source>
        <dbReference type="EMBL" id="KAF7290202.1"/>
    </source>
</evidence>
<dbReference type="RefSeq" id="XP_037213780.1">
    <property type="nucleotide sequence ID" value="XM_037369784.1"/>
</dbReference>
<keyword evidence="1" id="KW-0732">Signal</keyword>
<feature type="chain" id="PRO_5034229373" evidence="1">
    <location>
        <begin position="23"/>
        <end position="115"/>
    </location>
</feature>
<reference evidence="2" key="1">
    <citation type="submission" date="2020-05" db="EMBL/GenBank/DDBJ databases">
        <title>Mycena genomes resolve the evolution of fungal bioluminescence.</title>
        <authorList>
            <person name="Tsai I.J."/>
        </authorList>
    </citation>
    <scope>NUCLEOTIDE SEQUENCE</scope>
    <source>
        <strain evidence="2">171206Taipei</strain>
    </source>
</reference>